<comment type="subcellular location">
    <subcellularLocation>
        <location evidence="1">Endomembrane system</location>
        <topology evidence="1">Multi-pass membrane protein</topology>
    </subcellularLocation>
</comment>
<feature type="transmembrane region" description="Helical" evidence="5">
    <location>
        <begin position="248"/>
        <end position="271"/>
    </location>
</feature>
<dbReference type="Gene3D" id="1.20.1250.20">
    <property type="entry name" value="MFS general substrate transporter like domains"/>
    <property type="match status" value="2"/>
</dbReference>
<feature type="transmembrane region" description="Helical" evidence="5">
    <location>
        <begin position="291"/>
        <end position="312"/>
    </location>
</feature>
<feature type="transmembrane region" description="Helical" evidence="5">
    <location>
        <begin position="89"/>
        <end position="108"/>
    </location>
</feature>
<feature type="transmembrane region" description="Helical" evidence="5">
    <location>
        <begin position="376"/>
        <end position="396"/>
    </location>
</feature>
<feature type="transmembrane region" description="Helical" evidence="5">
    <location>
        <begin position="114"/>
        <end position="137"/>
    </location>
</feature>
<keyword evidence="8" id="KW-1185">Reference proteome</keyword>
<dbReference type="Proteomes" id="UP000254649">
    <property type="component" value="Unassembled WGS sequence"/>
</dbReference>
<organism evidence="7 8">
    <name type="scientific">[Actinobacillus] rossii</name>
    <dbReference type="NCBI Taxonomy" id="123820"/>
    <lineage>
        <taxon>Bacteria</taxon>
        <taxon>Pseudomonadati</taxon>
        <taxon>Pseudomonadota</taxon>
        <taxon>Gammaproteobacteria</taxon>
        <taxon>Pasteurellales</taxon>
        <taxon>Pasteurellaceae</taxon>
    </lineage>
</organism>
<keyword evidence="3 5" id="KW-1133">Transmembrane helix</keyword>
<protein>
    <submittedName>
        <fullName evidence="7">Sugar phosphate permease</fullName>
    </submittedName>
</protein>
<feature type="transmembrane region" description="Helical" evidence="5">
    <location>
        <begin position="183"/>
        <end position="202"/>
    </location>
</feature>
<dbReference type="InterPro" id="IPR051337">
    <property type="entry name" value="OPA_Antiporter"/>
</dbReference>
<evidence type="ECO:0000256" key="5">
    <source>
        <dbReference type="SAM" id="Phobius"/>
    </source>
</evidence>
<keyword evidence="4 5" id="KW-0472">Membrane</keyword>
<feature type="transmembrane region" description="Helical" evidence="5">
    <location>
        <begin position="348"/>
        <end position="369"/>
    </location>
</feature>
<feature type="domain" description="Major facilitator superfamily (MFS) profile" evidence="6">
    <location>
        <begin position="23"/>
        <end position="440"/>
    </location>
</feature>
<dbReference type="InterPro" id="IPR000849">
    <property type="entry name" value="Sugar_P_transporter"/>
</dbReference>
<dbReference type="SUPFAM" id="SSF103473">
    <property type="entry name" value="MFS general substrate transporter"/>
    <property type="match status" value="1"/>
</dbReference>
<dbReference type="OrthoDB" id="9766638at2"/>
<evidence type="ECO:0000256" key="3">
    <source>
        <dbReference type="ARBA" id="ARBA00022989"/>
    </source>
</evidence>
<keyword evidence="2 5" id="KW-0812">Transmembrane</keyword>
<evidence type="ECO:0000256" key="1">
    <source>
        <dbReference type="ARBA" id="ARBA00004127"/>
    </source>
</evidence>
<dbReference type="AlphaFoldDB" id="A0A380TXC3"/>
<dbReference type="InterPro" id="IPR011701">
    <property type="entry name" value="MFS"/>
</dbReference>
<evidence type="ECO:0000256" key="4">
    <source>
        <dbReference type="ARBA" id="ARBA00023136"/>
    </source>
</evidence>
<dbReference type="PROSITE" id="PS50850">
    <property type="entry name" value="MFS"/>
    <property type="match status" value="1"/>
</dbReference>
<dbReference type="PANTHER" id="PTHR43826:SF6">
    <property type="entry name" value="GLYCEROL-3-PHOSPHATE TRANSPORTER"/>
    <property type="match status" value="1"/>
</dbReference>
<dbReference type="GO" id="GO:0012505">
    <property type="term" value="C:endomembrane system"/>
    <property type="evidence" value="ECO:0007669"/>
    <property type="project" value="UniProtKB-SubCell"/>
</dbReference>
<name>A0A380TXC3_9PAST</name>
<sequence>MTIPYAQREPEKFTTFLKRQKMIFIVAFLGYVCAYLVRNNFKLMSKSIMVTNGWEKADIAMLLSCLTISYGLAKFYMGALGDRVDLRKLFAGCLGASALICIIIGLFHTSVVTLAILLVLCGVVQGALAPASQNMIANYYSNKTRGAAIAGWNISQNMGSALLPMMIAGMTTVGFIVPSSGNVFMAFLVPAVLVLAFALFCWKYGGDNPESEGLDSLRTMYGDEGESNVASEEEKHNLTYWQLIGKYVFLNPALLLVAAVNVALYFIRFGIEDWMPIYLHEVAKLGDAESHMVISVLEWVAIPGSLVFAWLAAKYPNKMAKMGAIGLFLMVGVVFAYEYITATGAPNYAVLLVISGILGALIYGPQLIVNILTINFVPLNVAGTAIGFVGVTAYLIGNMGANWVMPIMADSFGWFWSYVVVAALSAFSAIGYLVLSKHEEKTIKA</sequence>
<evidence type="ECO:0000313" key="8">
    <source>
        <dbReference type="Proteomes" id="UP000254649"/>
    </source>
</evidence>
<accession>A0A380TXC3</accession>
<evidence type="ECO:0000313" key="7">
    <source>
        <dbReference type="EMBL" id="SUT92885.1"/>
    </source>
</evidence>
<dbReference type="PIRSF" id="PIRSF002808">
    <property type="entry name" value="Hexose_phosphate_transp"/>
    <property type="match status" value="1"/>
</dbReference>
<dbReference type="GO" id="GO:0061513">
    <property type="term" value="F:glucose 6-phosphate:phosphate antiporter activity"/>
    <property type="evidence" value="ECO:0007669"/>
    <property type="project" value="TreeGrafter"/>
</dbReference>
<feature type="transmembrane region" description="Helical" evidence="5">
    <location>
        <begin position="416"/>
        <end position="435"/>
    </location>
</feature>
<dbReference type="GO" id="GO:0035435">
    <property type="term" value="P:phosphate ion transmembrane transport"/>
    <property type="evidence" value="ECO:0007669"/>
    <property type="project" value="TreeGrafter"/>
</dbReference>
<dbReference type="InterPro" id="IPR036259">
    <property type="entry name" value="MFS_trans_sf"/>
</dbReference>
<reference evidence="7 8" key="1">
    <citation type="submission" date="2018-06" db="EMBL/GenBank/DDBJ databases">
        <authorList>
            <consortium name="Pathogen Informatics"/>
            <person name="Doyle S."/>
        </authorList>
    </citation>
    <scope>NUCLEOTIDE SEQUENCE [LARGE SCALE GENOMIC DNA]</scope>
    <source>
        <strain evidence="7 8">NCTC10801</strain>
    </source>
</reference>
<evidence type="ECO:0000256" key="2">
    <source>
        <dbReference type="ARBA" id="ARBA00022692"/>
    </source>
</evidence>
<feature type="transmembrane region" description="Helical" evidence="5">
    <location>
        <begin position="324"/>
        <end position="342"/>
    </location>
</feature>
<evidence type="ECO:0000259" key="6">
    <source>
        <dbReference type="PROSITE" id="PS50850"/>
    </source>
</evidence>
<dbReference type="PANTHER" id="PTHR43826">
    <property type="entry name" value="GLUCOSE-6-PHOSPHATE EXCHANGER SLC37A4"/>
    <property type="match status" value="1"/>
</dbReference>
<dbReference type="GO" id="GO:0005886">
    <property type="term" value="C:plasma membrane"/>
    <property type="evidence" value="ECO:0007669"/>
    <property type="project" value="TreeGrafter"/>
</dbReference>
<feature type="transmembrane region" description="Helical" evidence="5">
    <location>
        <begin position="21"/>
        <end position="37"/>
    </location>
</feature>
<proteinExistence type="predicted"/>
<gene>
    <name evidence="7" type="primary">glpT_2</name>
    <name evidence="7" type="ORF">NCTC10801_01821</name>
</gene>
<dbReference type="EMBL" id="UFRQ01000003">
    <property type="protein sequence ID" value="SUT92885.1"/>
    <property type="molecule type" value="Genomic_DNA"/>
</dbReference>
<dbReference type="Pfam" id="PF07690">
    <property type="entry name" value="MFS_1"/>
    <property type="match status" value="1"/>
</dbReference>
<feature type="transmembrane region" description="Helical" evidence="5">
    <location>
        <begin position="57"/>
        <end position="77"/>
    </location>
</feature>
<dbReference type="InterPro" id="IPR020846">
    <property type="entry name" value="MFS_dom"/>
</dbReference>